<evidence type="ECO:0000259" key="1">
    <source>
        <dbReference type="Pfam" id="PF00903"/>
    </source>
</evidence>
<dbReference type="STRING" id="1121476.SAMN02745751_02770"/>
<protein>
    <submittedName>
        <fullName evidence="2">Glyoxalase-like domain-containing protein</fullName>
    </submittedName>
</protein>
<gene>
    <name evidence="2" type="ORF">SAMN02745751_02770</name>
</gene>
<dbReference type="InterPro" id="IPR029068">
    <property type="entry name" value="Glyas_Bleomycin-R_OHBP_Dase"/>
</dbReference>
<keyword evidence="3" id="KW-1185">Reference proteome</keyword>
<proteinExistence type="predicted"/>
<dbReference type="EMBL" id="FQZL01000024">
    <property type="protein sequence ID" value="SHJ52680.1"/>
    <property type="molecule type" value="Genomic_DNA"/>
</dbReference>
<evidence type="ECO:0000313" key="3">
    <source>
        <dbReference type="Proteomes" id="UP000184052"/>
    </source>
</evidence>
<dbReference type="Proteomes" id="UP000184052">
    <property type="component" value="Unassembled WGS sequence"/>
</dbReference>
<dbReference type="SUPFAM" id="SSF54593">
    <property type="entry name" value="Glyoxalase/Bleomycin resistance protein/Dihydroxybiphenyl dioxygenase"/>
    <property type="match status" value="1"/>
</dbReference>
<name>A0A1M6K1A5_9FIRM</name>
<accession>A0A1M6K1A5</accession>
<feature type="domain" description="Glyoxalase/fosfomycin resistance/dioxygenase" evidence="1">
    <location>
        <begin position="11"/>
        <end position="114"/>
    </location>
</feature>
<dbReference type="Gene3D" id="3.10.180.10">
    <property type="entry name" value="2,3-Dihydroxybiphenyl 1,2-Dioxygenase, domain 1"/>
    <property type="match status" value="1"/>
</dbReference>
<sequence length="120" mass="13477">MINQWNGSVIFLGTDDLQETHEFYSGLLELVLFKDQGDCRIYEIPQGGKVGFCSGMQVVTGRVSPEITLLAEDVDLVHAHLKASGYENLPLPVVDAKYNIYHFEIKDPNGYTVVIQKFLD</sequence>
<evidence type="ECO:0000313" key="2">
    <source>
        <dbReference type="EMBL" id="SHJ52680.1"/>
    </source>
</evidence>
<dbReference type="InterPro" id="IPR004360">
    <property type="entry name" value="Glyas_Fos-R_dOase_dom"/>
</dbReference>
<dbReference type="RefSeq" id="WP_073050162.1">
    <property type="nucleotide sequence ID" value="NZ_FQZL01000024.1"/>
</dbReference>
<dbReference type="AlphaFoldDB" id="A0A1M6K1A5"/>
<dbReference type="OrthoDB" id="9812656at2"/>
<reference evidence="2 3" key="1">
    <citation type="submission" date="2016-11" db="EMBL/GenBank/DDBJ databases">
        <authorList>
            <person name="Jaros S."/>
            <person name="Januszkiewicz K."/>
            <person name="Wedrychowicz H."/>
        </authorList>
    </citation>
    <scope>NUCLEOTIDE SEQUENCE [LARGE SCALE GENOMIC DNA]</scope>
    <source>
        <strain evidence="2 3">DSM 17477</strain>
    </source>
</reference>
<organism evidence="2 3">
    <name type="scientific">Dethiosulfatibacter aminovorans DSM 17477</name>
    <dbReference type="NCBI Taxonomy" id="1121476"/>
    <lineage>
        <taxon>Bacteria</taxon>
        <taxon>Bacillati</taxon>
        <taxon>Bacillota</taxon>
        <taxon>Tissierellia</taxon>
        <taxon>Dethiosulfatibacter</taxon>
    </lineage>
</organism>
<dbReference type="Pfam" id="PF00903">
    <property type="entry name" value="Glyoxalase"/>
    <property type="match status" value="1"/>
</dbReference>